<dbReference type="OrthoDB" id="9802554at2"/>
<dbReference type="GO" id="GO:0015941">
    <property type="term" value="P:pantothenate catabolic process"/>
    <property type="evidence" value="ECO:0007669"/>
    <property type="project" value="InterPro"/>
</dbReference>
<keyword evidence="3" id="KW-0460">Magnesium</keyword>
<keyword evidence="3 4" id="KW-0436">Ligase</keyword>
<keyword evidence="3 4" id="KW-0288">FMN</keyword>
<evidence type="ECO:0000313" key="7">
    <source>
        <dbReference type="EMBL" id="OLF19657.1"/>
    </source>
</evidence>
<feature type="binding site" evidence="3">
    <location>
        <position position="281"/>
    </location>
    <ligand>
        <name>CTP</name>
        <dbReference type="ChEBI" id="CHEBI:37563"/>
    </ligand>
</feature>
<comment type="pathway">
    <text evidence="3 4">Cofactor biosynthesis; coenzyme A biosynthesis; CoA from (R)-pantothenate: step 3/5.</text>
</comment>
<protein>
    <recommendedName>
        <fullName evidence="3">Coenzyme A biosynthesis bifunctional protein CoaBC</fullName>
    </recommendedName>
    <alternativeName>
        <fullName evidence="3">DNA/pantothenate metabolism flavoprotein</fullName>
    </alternativeName>
    <alternativeName>
        <fullName evidence="3">Phosphopantothenoylcysteine synthetase/decarboxylase</fullName>
        <shortName evidence="3">PPCS-PPCDC</shortName>
    </alternativeName>
    <domain>
        <recommendedName>
            <fullName evidence="3">Phosphopantothenoylcysteine decarboxylase</fullName>
            <shortName evidence="3">PPC decarboxylase</shortName>
            <shortName evidence="3">PPC-DC</shortName>
            <ecNumber evidence="3">4.1.1.36</ecNumber>
        </recommendedName>
        <alternativeName>
            <fullName evidence="3">CoaC</fullName>
        </alternativeName>
    </domain>
    <domain>
        <recommendedName>
            <fullName evidence="3">Phosphopantothenate--cysteine ligase</fullName>
            <ecNumber evidence="3">6.3.2.5</ecNumber>
        </recommendedName>
        <alternativeName>
            <fullName evidence="3">CoaB</fullName>
        </alternativeName>
        <alternativeName>
            <fullName evidence="3">Phosphopantothenoylcysteine synthetase</fullName>
            <shortName evidence="3">PPC synthetase</shortName>
            <shortName evidence="3">PPC-S</shortName>
        </alternativeName>
    </domain>
</protein>
<dbReference type="SUPFAM" id="SSF102645">
    <property type="entry name" value="CoaB-like"/>
    <property type="match status" value="1"/>
</dbReference>
<evidence type="ECO:0000313" key="8">
    <source>
        <dbReference type="Proteomes" id="UP000185596"/>
    </source>
</evidence>
<evidence type="ECO:0000259" key="5">
    <source>
        <dbReference type="Pfam" id="PF02441"/>
    </source>
</evidence>
<feature type="domain" description="DNA/pantothenate metabolism flavoprotein C-terminal" evidence="6">
    <location>
        <begin position="177"/>
        <end position="392"/>
    </location>
</feature>
<dbReference type="GO" id="GO:0015937">
    <property type="term" value="P:coenzyme A biosynthetic process"/>
    <property type="evidence" value="ECO:0007669"/>
    <property type="project" value="UniProtKB-UniRule"/>
</dbReference>
<feature type="binding site" evidence="3">
    <location>
        <position position="271"/>
    </location>
    <ligand>
        <name>CTP</name>
        <dbReference type="ChEBI" id="CHEBI:37563"/>
    </ligand>
</feature>
<comment type="function">
    <text evidence="4">Catalyzes two steps in the biosynthesis of coenzyme A. In the first step cysteine is conjugated to 4'-phosphopantothenate to form 4-phosphopantothenoylcysteine, in the latter compound is decarboxylated to form 4'-phosphopantotheine.</text>
</comment>
<dbReference type="SUPFAM" id="SSF52507">
    <property type="entry name" value="Homo-oligomeric flavin-containing Cys decarboxylases, HFCD"/>
    <property type="match status" value="1"/>
</dbReference>
<dbReference type="PANTHER" id="PTHR14359">
    <property type="entry name" value="HOMO-OLIGOMERIC FLAVIN CONTAINING CYS DECARBOXYLASE FAMILY"/>
    <property type="match status" value="1"/>
</dbReference>
<dbReference type="Proteomes" id="UP000185596">
    <property type="component" value="Unassembled WGS sequence"/>
</dbReference>
<comment type="function">
    <text evidence="3">Catalyzes two sequential steps in the biosynthesis of coenzyme A. In the first step cysteine is conjugated to 4'-phosphopantothenate to form 4-phosphopantothenoylcysteine. In the second step the latter compound is decarboxylated to form 4'-phosphopantotheine.</text>
</comment>
<keyword evidence="1 3" id="KW-0210">Decarboxylase</keyword>
<comment type="cofactor">
    <cofactor evidence="3">
        <name>Mg(2+)</name>
        <dbReference type="ChEBI" id="CHEBI:18420"/>
    </cofactor>
</comment>
<dbReference type="HAMAP" id="MF_02225">
    <property type="entry name" value="CoaBC"/>
    <property type="match status" value="1"/>
</dbReference>
<keyword evidence="3 4" id="KW-0285">Flavoprotein</keyword>
<comment type="similarity">
    <text evidence="3 4">In the C-terminal section; belongs to the PPC synthetase family.</text>
</comment>
<keyword evidence="3" id="KW-0479">Metal-binding</keyword>
<dbReference type="NCBIfam" id="TIGR00521">
    <property type="entry name" value="coaBC_dfp"/>
    <property type="match status" value="1"/>
</dbReference>
<comment type="catalytic activity">
    <reaction evidence="3 4">
        <text>N-[(R)-4-phosphopantothenoyl]-L-cysteine + H(+) = (R)-4'-phosphopantetheine + CO2</text>
        <dbReference type="Rhea" id="RHEA:16793"/>
        <dbReference type="ChEBI" id="CHEBI:15378"/>
        <dbReference type="ChEBI" id="CHEBI:16526"/>
        <dbReference type="ChEBI" id="CHEBI:59458"/>
        <dbReference type="ChEBI" id="CHEBI:61723"/>
        <dbReference type="EC" id="4.1.1.36"/>
    </reaction>
</comment>
<dbReference type="AlphaFoldDB" id="A0A1Q8CZ62"/>
<comment type="cofactor">
    <cofactor evidence="3">
        <name>FMN</name>
        <dbReference type="ChEBI" id="CHEBI:58210"/>
    </cofactor>
    <text evidence="3">Binds 1 FMN per subunit.</text>
</comment>
<dbReference type="InterPro" id="IPR035929">
    <property type="entry name" value="CoaB-like_sf"/>
</dbReference>
<sequence length="396" mass="41849">MGGGIAAYKACEVLRRLTESGHEVRVVPTEAALRFVGAATFEALSGNPVRTGVFADVPEVPHVRLGQEADLVLVVPATANVLAKAANGLADDLLTNTLLTARCPVLMVPAMHTEMWEHAATRDNVATLRRRGVVVAEPASGRLTGADTGKGRLPDPGEIVDLARLLLRRPDALPRDLEGRRVVVSAGGTREPLDPVRYLGNRSSGKQGYALARTAVQRGATVTLVSAATVALPEVAGAELVRAGTAEELRSAMHEAAKGADILVMAAAVADFRPTERAEYKIKKTDHDPRPIALTRNPDILAELVEARAEGQVIVGFAAETGDDSGDVLEHARAKLKRKGCDLLVVNAVGEGKAFETEDNAGWLLSADGSERAVELGSKSYMASDIWDAVVAFIEA</sequence>
<dbReference type="Pfam" id="PF04127">
    <property type="entry name" value="DFP"/>
    <property type="match status" value="1"/>
</dbReference>
<dbReference type="GO" id="GO:0010181">
    <property type="term" value="F:FMN binding"/>
    <property type="evidence" value="ECO:0007669"/>
    <property type="project" value="UniProtKB-UniRule"/>
</dbReference>
<accession>A0A1Q8CZ62</accession>
<gene>
    <name evidence="3" type="primary">coaBC</name>
    <name evidence="7" type="ORF">BU204_01000</name>
</gene>
<keyword evidence="8" id="KW-1185">Reference proteome</keyword>
<evidence type="ECO:0000256" key="1">
    <source>
        <dbReference type="ARBA" id="ARBA00022793"/>
    </source>
</evidence>
<dbReference type="Pfam" id="PF02441">
    <property type="entry name" value="Flavoprotein"/>
    <property type="match status" value="1"/>
</dbReference>
<comment type="caution">
    <text evidence="3">Lacks conserved residue(s) required for the propagation of feature annotation.</text>
</comment>
<comment type="catalytic activity">
    <reaction evidence="3 4">
        <text>(R)-4'-phosphopantothenate + L-cysteine + CTP = N-[(R)-4-phosphopantothenoyl]-L-cysteine + CMP + diphosphate + H(+)</text>
        <dbReference type="Rhea" id="RHEA:19397"/>
        <dbReference type="ChEBI" id="CHEBI:10986"/>
        <dbReference type="ChEBI" id="CHEBI:15378"/>
        <dbReference type="ChEBI" id="CHEBI:33019"/>
        <dbReference type="ChEBI" id="CHEBI:35235"/>
        <dbReference type="ChEBI" id="CHEBI:37563"/>
        <dbReference type="ChEBI" id="CHEBI:59458"/>
        <dbReference type="ChEBI" id="CHEBI:60377"/>
        <dbReference type="EC" id="6.3.2.5"/>
    </reaction>
</comment>
<evidence type="ECO:0000256" key="3">
    <source>
        <dbReference type="HAMAP-Rule" id="MF_02225"/>
    </source>
</evidence>
<name>A0A1Q8CZ62_9PSEU</name>
<dbReference type="GO" id="GO:0004632">
    <property type="term" value="F:phosphopantothenate--cysteine ligase activity"/>
    <property type="evidence" value="ECO:0007669"/>
    <property type="project" value="UniProtKB-UniRule"/>
</dbReference>
<comment type="similarity">
    <text evidence="3 4">In the N-terminal section; belongs to the HFCD (homo-oligomeric flavin containing Cys decarboxylase) superfamily.</text>
</comment>
<proteinExistence type="inferred from homology"/>
<reference evidence="7 8" key="1">
    <citation type="submission" date="2016-12" db="EMBL/GenBank/DDBJ databases">
        <title>The draft genome sequence of Actinophytocola sp. 11-183.</title>
        <authorList>
            <person name="Wang W."/>
            <person name="Yuan L."/>
        </authorList>
    </citation>
    <scope>NUCLEOTIDE SEQUENCE [LARGE SCALE GENOMIC DNA]</scope>
    <source>
        <strain evidence="7 8">11-183</strain>
    </source>
</reference>
<feature type="region of interest" description="Phosphopantothenoylcysteine decarboxylase" evidence="3">
    <location>
        <begin position="1"/>
        <end position="181"/>
    </location>
</feature>
<keyword evidence="3" id="KW-0511">Multifunctional enzyme</keyword>
<dbReference type="EC" id="4.1.1.36" evidence="3"/>
<evidence type="ECO:0000256" key="4">
    <source>
        <dbReference type="RuleBase" id="RU364078"/>
    </source>
</evidence>
<feature type="domain" description="Flavoprotein" evidence="5">
    <location>
        <begin position="2"/>
        <end position="161"/>
    </location>
</feature>
<keyword evidence="2 3" id="KW-0456">Lyase</keyword>
<comment type="pathway">
    <text evidence="3 4">Cofactor biosynthesis; coenzyme A biosynthesis; CoA from (R)-pantothenate: step 2/5.</text>
</comment>
<dbReference type="PANTHER" id="PTHR14359:SF6">
    <property type="entry name" value="PHOSPHOPANTOTHENOYLCYSTEINE DECARBOXYLASE"/>
    <property type="match status" value="1"/>
</dbReference>
<dbReference type="EMBL" id="MSIE01000001">
    <property type="protein sequence ID" value="OLF19657.1"/>
    <property type="molecule type" value="Genomic_DNA"/>
</dbReference>
<dbReference type="InterPro" id="IPR007085">
    <property type="entry name" value="DNA/pantothenate-metab_flavo_C"/>
</dbReference>
<feature type="binding site" evidence="3">
    <location>
        <position position="335"/>
    </location>
    <ligand>
        <name>CTP</name>
        <dbReference type="ChEBI" id="CHEBI:37563"/>
    </ligand>
</feature>
<feature type="binding site" evidence="3">
    <location>
        <begin position="298"/>
        <end position="301"/>
    </location>
    <ligand>
        <name>CTP</name>
        <dbReference type="ChEBI" id="CHEBI:37563"/>
    </ligand>
</feature>
<comment type="caution">
    <text evidence="7">The sequence shown here is derived from an EMBL/GenBank/DDBJ whole genome shotgun (WGS) entry which is preliminary data.</text>
</comment>
<evidence type="ECO:0000259" key="6">
    <source>
        <dbReference type="Pfam" id="PF04127"/>
    </source>
</evidence>
<dbReference type="STRING" id="1912961.BU204_01000"/>
<dbReference type="InterPro" id="IPR003382">
    <property type="entry name" value="Flavoprotein"/>
</dbReference>
<dbReference type="UniPathway" id="UPA00241">
    <property type="reaction ID" value="UER00353"/>
</dbReference>
<dbReference type="EC" id="6.3.2.5" evidence="3"/>
<dbReference type="Gene3D" id="3.40.50.10300">
    <property type="entry name" value="CoaB-like"/>
    <property type="match status" value="1"/>
</dbReference>
<dbReference type="GO" id="GO:0046872">
    <property type="term" value="F:metal ion binding"/>
    <property type="evidence" value="ECO:0007669"/>
    <property type="project" value="UniProtKB-KW"/>
</dbReference>
<dbReference type="InterPro" id="IPR005252">
    <property type="entry name" value="CoaBC"/>
</dbReference>
<dbReference type="Gene3D" id="3.40.50.1950">
    <property type="entry name" value="Flavin prenyltransferase-like"/>
    <property type="match status" value="1"/>
</dbReference>
<dbReference type="InterPro" id="IPR036551">
    <property type="entry name" value="Flavin_trans-like"/>
</dbReference>
<dbReference type="GO" id="GO:0071513">
    <property type="term" value="C:phosphopantothenoylcysteine decarboxylase complex"/>
    <property type="evidence" value="ECO:0007669"/>
    <property type="project" value="TreeGrafter"/>
</dbReference>
<organism evidence="7 8">
    <name type="scientific">Actinophytocola xanthii</name>
    <dbReference type="NCBI Taxonomy" id="1912961"/>
    <lineage>
        <taxon>Bacteria</taxon>
        <taxon>Bacillati</taxon>
        <taxon>Actinomycetota</taxon>
        <taxon>Actinomycetes</taxon>
        <taxon>Pseudonocardiales</taxon>
        <taxon>Pseudonocardiaceae</taxon>
    </lineage>
</organism>
<evidence type="ECO:0000256" key="2">
    <source>
        <dbReference type="ARBA" id="ARBA00023239"/>
    </source>
</evidence>
<feature type="binding site" evidence="3">
    <location>
        <position position="339"/>
    </location>
    <ligand>
        <name>CTP</name>
        <dbReference type="ChEBI" id="CHEBI:37563"/>
    </ligand>
</feature>
<feature type="region of interest" description="Phosphopantothenate--cysteine ligase" evidence="3">
    <location>
        <begin position="182"/>
        <end position="396"/>
    </location>
</feature>
<dbReference type="GO" id="GO:0004633">
    <property type="term" value="F:phosphopantothenoylcysteine decarboxylase activity"/>
    <property type="evidence" value="ECO:0007669"/>
    <property type="project" value="UniProtKB-UniRule"/>
</dbReference>
<feature type="binding site" evidence="3">
    <location>
        <position position="317"/>
    </location>
    <ligand>
        <name>CTP</name>
        <dbReference type="ChEBI" id="CHEBI:37563"/>
    </ligand>
</feature>